<dbReference type="RefSeq" id="WP_127605770.1">
    <property type="nucleotide sequence ID" value="NZ_JARTHJ010000236.1"/>
</dbReference>
<dbReference type="AlphaFoldDB" id="A0A7X3CQH6"/>
<keyword evidence="2" id="KW-1185">Reference proteome</keyword>
<sequence>MLTYGSTDIQELQFVHLSHTLERRNEQWFDIYVSFDLIDPSLLPEGIEELGALLVCTADGLLVEIAPQDEGRDCEYQFTESEKEQLRRYFQAQVLPELNKG</sequence>
<gene>
    <name evidence="1" type="ORF">GNP93_03075</name>
</gene>
<dbReference type="EMBL" id="WNZX01000002">
    <property type="protein sequence ID" value="MUG69655.1"/>
    <property type="molecule type" value="Genomic_DNA"/>
</dbReference>
<proteinExistence type="predicted"/>
<reference evidence="1 2" key="1">
    <citation type="submission" date="2019-11" db="EMBL/GenBank/DDBJ databases">
        <title>Draft genome sequences of five Paenibacillus species of dairy origin.</title>
        <authorList>
            <person name="Olajide A.M."/>
            <person name="Chen S."/>
            <person name="Lapointe G."/>
        </authorList>
    </citation>
    <scope>NUCLEOTIDE SEQUENCE [LARGE SCALE GENOMIC DNA]</scope>
    <source>
        <strain evidence="1 2">2CS3</strain>
    </source>
</reference>
<organism evidence="1 2">
    <name type="scientific">Paenibacillus validus</name>
    <dbReference type="NCBI Taxonomy" id="44253"/>
    <lineage>
        <taxon>Bacteria</taxon>
        <taxon>Bacillati</taxon>
        <taxon>Bacillota</taxon>
        <taxon>Bacilli</taxon>
        <taxon>Bacillales</taxon>
        <taxon>Paenibacillaceae</taxon>
        <taxon>Paenibacillus</taxon>
    </lineage>
</organism>
<evidence type="ECO:0000313" key="2">
    <source>
        <dbReference type="Proteomes" id="UP000450917"/>
    </source>
</evidence>
<protein>
    <submittedName>
        <fullName evidence="1">Uncharacterized protein</fullName>
    </submittedName>
</protein>
<accession>A0A7X3CQH6</accession>
<comment type="caution">
    <text evidence="1">The sequence shown here is derived from an EMBL/GenBank/DDBJ whole genome shotgun (WGS) entry which is preliminary data.</text>
</comment>
<dbReference type="Proteomes" id="UP000450917">
    <property type="component" value="Unassembled WGS sequence"/>
</dbReference>
<evidence type="ECO:0000313" key="1">
    <source>
        <dbReference type="EMBL" id="MUG69655.1"/>
    </source>
</evidence>
<name>A0A7X3CQH6_9BACL</name>